<dbReference type="EnsemblPlants" id="Solyc03g063497.1.1">
    <property type="protein sequence ID" value="Solyc03g063497.1.1"/>
    <property type="gene ID" value="Solyc03g063497.1"/>
</dbReference>
<evidence type="ECO:0000313" key="2">
    <source>
        <dbReference type="Proteomes" id="UP000004994"/>
    </source>
</evidence>
<proteinExistence type="predicted"/>
<dbReference type="Proteomes" id="UP000004994">
    <property type="component" value="Chromosome 3"/>
</dbReference>
<protein>
    <submittedName>
        <fullName evidence="1">Uncharacterized protein</fullName>
    </submittedName>
</protein>
<dbReference type="InParanoid" id="A0A3Q7FIP0"/>
<evidence type="ECO:0000313" key="1">
    <source>
        <dbReference type="EnsemblPlants" id="Solyc03g063497.1.1"/>
    </source>
</evidence>
<dbReference type="AlphaFoldDB" id="A0A3Q7FIP0"/>
<reference evidence="1" key="2">
    <citation type="submission" date="2019-01" db="UniProtKB">
        <authorList>
            <consortium name="EnsemblPlants"/>
        </authorList>
    </citation>
    <scope>IDENTIFICATION</scope>
    <source>
        <strain evidence="1">cv. Heinz 1706</strain>
    </source>
</reference>
<name>A0A3Q7FIP0_SOLLC</name>
<dbReference type="Gramene" id="Solyc03g063497.1.1">
    <property type="protein sequence ID" value="Solyc03g063497.1.1"/>
    <property type="gene ID" value="Solyc03g063497.1"/>
</dbReference>
<organism evidence="1">
    <name type="scientific">Solanum lycopersicum</name>
    <name type="common">Tomato</name>
    <name type="synonym">Lycopersicon esculentum</name>
    <dbReference type="NCBI Taxonomy" id="4081"/>
    <lineage>
        <taxon>Eukaryota</taxon>
        <taxon>Viridiplantae</taxon>
        <taxon>Streptophyta</taxon>
        <taxon>Embryophyta</taxon>
        <taxon>Tracheophyta</taxon>
        <taxon>Spermatophyta</taxon>
        <taxon>Magnoliopsida</taxon>
        <taxon>eudicotyledons</taxon>
        <taxon>Gunneridae</taxon>
        <taxon>Pentapetalae</taxon>
        <taxon>asterids</taxon>
        <taxon>lamiids</taxon>
        <taxon>Solanales</taxon>
        <taxon>Solanaceae</taxon>
        <taxon>Solanoideae</taxon>
        <taxon>Solaneae</taxon>
        <taxon>Solanum</taxon>
        <taxon>Solanum subgen. Lycopersicon</taxon>
    </lineage>
</organism>
<accession>A0A3Q7FIP0</accession>
<reference evidence="1" key="1">
    <citation type="journal article" date="2012" name="Nature">
        <title>The tomato genome sequence provides insights into fleshy fruit evolution.</title>
        <authorList>
            <consortium name="Tomato Genome Consortium"/>
        </authorList>
    </citation>
    <scope>NUCLEOTIDE SEQUENCE [LARGE SCALE GENOMIC DNA]</scope>
    <source>
        <strain evidence="1">cv. Heinz 1706</strain>
    </source>
</reference>
<sequence>MEWIISAKIINVETVPYKMLLPFPLSFPALLIFPSNAGRAATGAGGRNLREDACLLGSTKGGRCGGGRKTLSEIEIFFIKNEEGRGWTTSSGLTPLSSFRPSYWDSNLRDFPALSNKKFQLGPGKRWQQLKGRAAVSAPFLVNGAQQVRHLLQKRESTSDNHISARQRRALFSLKIPRSLSCEFPSSEFQTCGALSIPSLEPRRKPPTLRTLYIF</sequence>
<keyword evidence="2" id="KW-1185">Reference proteome</keyword>